<evidence type="ECO:0000313" key="1">
    <source>
        <dbReference type="EMBL" id="CAG9609415.1"/>
    </source>
</evidence>
<dbReference type="Proteomes" id="UP000789845">
    <property type="component" value="Unassembled WGS sequence"/>
</dbReference>
<name>A0A9C7GBZ1_9BACI</name>
<dbReference type="RefSeq" id="WP_230497650.1">
    <property type="nucleotide sequence ID" value="NZ_CAKJTG010000019.1"/>
</dbReference>
<gene>
    <name evidence="1" type="ORF">NEOCIP111885_03157</name>
</gene>
<dbReference type="AlphaFoldDB" id="A0A9C7GBZ1"/>
<evidence type="ECO:0000313" key="2">
    <source>
        <dbReference type="Proteomes" id="UP000789845"/>
    </source>
</evidence>
<sequence>MKRIIVVALIGIILLLSVFTLDQTFPRSYHHLITSNTNLGHEKVDGLSVNDDFYSNKLSEKYGDKTKQSRDVKNYDYFKLSNGIEVAVNNKGKITRFVVTDSDFKTAKGIKMYDGKKAIEQAYGKNNYFRTEQGADIIGYVDKKRNLSLEFWLFDNKVNFFRLDNNSMK</sequence>
<organism evidence="1 2">
    <name type="scientific">Pseudoneobacillus rhizosphaerae</name>
    <dbReference type="NCBI Taxonomy" id="2880968"/>
    <lineage>
        <taxon>Bacteria</taxon>
        <taxon>Bacillati</taxon>
        <taxon>Bacillota</taxon>
        <taxon>Bacilli</taxon>
        <taxon>Bacillales</taxon>
        <taxon>Bacillaceae</taxon>
        <taxon>Pseudoneobacillus</taxon>
    </lineage>
</organism>
<proteinExistence type="predicted"/>
<reference evidence="1" key="1">
    <citation type="submission" date="2021-10" db="EMBL/GenBank/DDBJ databases">
        <authorList>
            <person name="Criscuolo A."/>
        </authorList>
    </citation>
    <scope>NUCLEOTIDE SEQUENCE</scope>
    <source>
        <strain evidence="1">CIP111885</strain>
    </source>
</reference>
<protein>
    <submittedName>
        <fullName evidence="1">Uncharacterized protein</fullName>
    </submittedName>
</protein>
<dbReference type="EMBL" id="CAKJTG010000019">
    <property type="protein sequence ID" value="CAG9609415.1"/>
    <property type="molecule type" value="Genomic_DNA"/>
</dbReference>
<comment type="caution">
    <text evidence="1">The sequence shown here is derived from an EMBL/GenBank/DDBJ whole genome shotgun (WGS) entry which is preliminary data.</text>
</comment>
<keyword evidence="2" id="KW-1185">Reference proteome</keyword>
<accession>A0A9C7GBZ1</accession>